<dbReference type="PANTHER" id="PTHR43479">
    <property type="entry name" value="ACREF/ENVCD OPERON REPRESSOR-RELATED"/>
    <property type="match status" value="1"/>
</dbReference>
<dbReference type="PANTHER" id="PTHR43479:SF11">
    <property type="entry name" value="ACREF_ENVCD OPERON REPRESSOR-RELATED"/>
    <property type="match status" value="1"/>
</dbReference>
<dbReference type="GO" id="GO:0003677">
    <property type="term" value="F:DNA binding"/>
    <property type="evidence" value="ECO:0007669"/>
    <property type="project" value="UniProtKB-UniRule"/>
</dbReference>
<proteinExistence type="predicted"/>
<evidence type="ECO:0000256" key="2">
    <source>
        <dbReference type="PROSITE-ProRule" id="PRU00335"/>
    </source>
</evidence>
<dbReference type="SUPFAM" id="SSF46689">
    <property type="entry name" value="Homeodomain-like"/>
    <property type="match status" value="1"/>
</dbReference>
<feature type="DNA-binding region" description="H-T-H motif" evidence="2">
    <location>
        <begin position="32"/>
        <end position="51"/>
    </location>
</feature>
<dbReference type="Proteomes" id="UP000712713">
    <property type="component" value="Unassembled WGS sequence"/>
</dbReference>
<evidence type="ECO:0000256" key="1">
    <source>
        <dbReference type="ARBA" id="ARBA00023125"/>
    </source>
</evidence>
<organism evidence="4 5">
    <name type="scientific">Tessaracoccus flavescens</name>
    <dbReference type="NCBI Taxonomy" id="399497"/>
    <lineage>
        <taxon>Bacteria</taxon>
        <taxon>Bacillati</taxon>
        <taxon>Actinomycetota</taxon>
        <taxon>Actinomycetes</taxon>
        <taxon>Propionibacteriales</taxon>
        <taxon>Propionibacteriaceae</taxon>
        <taxon>Tessaracoccus</taxon>
    </lineage>
</organism>
<keyword evidence="1 2" id="KW-0238">DNA-binding</keyword>
<feature type="domain" description="HTH tetR-type" evidence="3">
    <location>
        <begin position="9"/>
        <end position="69"/>
    </location>
</feature>
<comment type="caution">
    <text evidence="4">The sequence shown here is derived from an EMBL/GenBank/DDBJ whole genome shotgun (WGS) entry which is preliminary data.</text>
</comment>
<protein>
    <submittedName>
        <fullName evidence="4">TetR/AcrR family transcriptional regulator</fullName>
    </submittedName>
</protein>
<evidence type="ECO:0000259" key="3">
    <source>
        <dbReference type="PROSITE" id="PS50977"/>
    </source>
</evidence>
<gene>
    <name evidence="4" type="ORF">K8V15_07955</name>
</gene>
<dbReference type="EMBL" id="DYZF01000199">
    <property type="protein sequence ID" value="HJE51895.1"/>
    <property type="molecule type" value="Genomic_DNA"/>
</dbReference>
<dbReference type="AlphaFoldDB" id="A0A921ER75"/>
<dbReference type="InterPro" id="IPR050624">
    <property type="entry name" value="HTH-type_Tx_Regulator"/>
</dbReference>
<sequence>MGEVTTRRSETLAKLSAAAVREFARNGIDATSIEKLCDAAGFTRGAFYSNFSSKDDFLLAMMRQISDQRIANFEGAMASLPEHIDPTEIIPGLLRSHTITHEESMVQQELQLRAERDPEFFAAVGEYQKEAWEVYKNFALTALERAKVVPLVDIDDFLHILQSLYEYPDDREPASPGRTIRAVQSVAAALTRYDG</sequence>
<evidence type="ECO:0000313" key="5">
    <source>
        <dbReference type="Proteomes" id="UP000712713"/>
    </source>
</evidence>
<dbReference type="Gene3D" id="1.10.357.10">
    <property type="entry name" value="Tetracycline Repressor, domain 2"/>
    <property type="match status" value="1"/>
</dbReference>
<accession>A0A921ER75</accession>
<reference evidence="4" key="2">
    <citation type="submission" date="2021-09" db="EMBL/GenBank/DDBJ databases">
        <authorList>
            <person name="Gilroy R."/>
        </authorList>
    </citation>
    <scope>NUCLEOTIDE SEQUENCE</scope>
    <source>
        <strain evidence="4">ChiGjej3B3-7470</strain>
    </source>
</reference>
<dbReference type="PROSITE" id="PS50977">
    <property type="entry name" value="HTH_TETR_2"/>
    <property type="match status" value="1"/>
</dbReference>
<dbReference type="Pfam" id="PF00440">
    <property type="entry name" value="TetR_N"/>
    <property type="match status" value="1"/>
</dbReference>
<evidence type="ECO:0000313" key="4">
    <source>
        <dbReference type="EMBL" id="HJE51895.1"/>
    </source>
</evidence>
<reference evidence="4" key="1">
    <citation type="journal article" date="2021" name="PeerJ">
        <title>Extensive microbial diversity within the chicken gut microbiome revealed by metagenomics and culture.</title>
        <authorList>
            <person name="Gilroy R."/>
            <person name="Ravi A."/>
            <person name="Getino M."/>
            <person name="Pursley I."/>
            <person name="Horton D.L."/>
            <person name="Alikhan N.F."/>
            <person name="Baker D."/>
            <person name="Gharbi K."/>
            <person name="Hall N."/>
            <person name="Watson M."/>
            <person name="Adriaenssens E.M."/>
            <person name="Foster-Nyarko E."/>
            <person name="Jarju S."/>
            <person name="Secka A."/>
            <person name="Antonio M."/>
            <person name="Oren A."/>
            <person name="Chaudhuri R.R."/>
            <person name="La Ragione R."/>
            <person name="Hildebrand F."/>
            <person name="Pallen M.J."/>
        </authorList>
    </citation>
    <scope>NUCLEOTIDE SEQUENCE</scope>
    <source>
        <strain evidence="4">ChiGjej3B3-7470</strain>
    </source>
</reference>
<name>A0A921ER75_9ACTN</name>
<dbReference type="InterPro" id="IPR001647">
    <property type="entry name" value="HTH_TetR"/>
</dbReference>
<dbReference type="InterPro" id="IPR009057">
    <property type="entry name" value="Homeodomain-like_sf"/>
</dbReference>